<dbReference type="GO" id="GO:0046872">
    <property type="term" value="F:metal ion binding"/>
    <property type="evidence" value="ECO:0007669"/>
    <property type="project" value="UniProtKB-KW"/>
</dbReference>
<dbReference type="InterPro" id="IPR034136">
    <property type="entry name" value="TOPRIM_Topo6A/Spo11"/>
</dbReference>
<keyword evidence="14" id="KW-1185">Reference proteome</keyword>
<evidence type="ECO:0000256" key="7">
    <source>
        <dbReference type="ARBA" id="ARBA00023029"/>
    </source>
</evidence>
<dbReference type="GO" id="GO:0003918">
    <property type="term" value="F:DNA topoisomerase type II (double strand cut, ATP-hydrolyzing) activity"/>
    <property type="evidence" value="ECO:0007669"/>
    <property type="project" value="UniProtKB-UniRule"/>
</dbReference>
<sequence>MDTQLDIINGPPQPQLTSRLRVQNYIEDTLSTVINQLTIDDGEGDISITLKRRATNPATTTFRIDDTTGALQAARAETTITYSFPGRDGYEAWRFGAFTRSMNRKRVVTSLTTRADGLLLFRDIYYSDPEFFESQSFVSRFVDDLALTIGVERADLHVEAAAKGLVAGYYRMTTVRNEVIDVRGSTEDCLIPRVQDIADLDISDVRWILIIEKEAVFRRLARNNFHTHAATGKGILITGKGYPDLATRSFTNKIFKSVTAQPASAQSPTFYALVDGDPDGMAIMSTYKYGSMAHAQENERLNLPSLRWLGLRTSEAVGGLGLDGDEALMPLTKRDRRKIAAMLSKSPVWAVEGPETEWRVELQRMLVLNVKAEIEILHDREGGLEGWLEREMRSQGL</sequence>
<evidence type="ECO:0000259" key="11">
    <source>
        <dbReference type="Pfam" id="PF04406"/>
    </source>
</evidence>
<dbReference type="AlphaFoldDB" id="A0A3D8T3P6"/>
<protein>
    <recommendedName>
        <fullName evidence="4">DNA topoisomerase (ATP-hydrolyzing)</fullName>
        <ecNumber evidence="4">5.6.2.2</ecNumber>
    </recommendedName>
</protein>
<keyword evidence="7 10" id="KW-0799">Topoisomerase</keyword>
<evidence type="ECO:0000256" key="2">
    <source>
        <dbReference type="ARBA" id="ARBA00001946"/>
    </source>
</evidence>
<comment type="similarity">
    <text evidence="3 10">Belongs to the TOP6A family.</text>
</comment>
<dbReference type="PANTHER" id="PTHR10848:SF0">
    <property type="entry name" value="MEIOTIC RECOMBINATION PROTEIN SPO11"/>
    <property type="match status" value="1"/>
</dbReference>
<dbReference type="GeneID" id="38110866"/>
<evidence type="ECO:0000313" key="14">
    <source>
        <dbReference type="Proteomes" id="UP000256690"/>
    </source>
</evidence>
<dbReference type="RefSeq" id="XP_026608357.1">
    <property type="nucleotide sequence ID" value="XM_026742512.1"/>
</dbReference>
<dbReference type="Pfam" id="PF04406">
    <property type="entry name" value="TP6A_N"/>
    <property type="match status" value="1"/>
</dbReference>
<dbReference type="GO" id="GO:0003677">
    <property type="term" value="F:DNA binding"/>
    <property type="evidence" value="ECO:0007669"/>
    <property type="project" value="UniProtKB-UniRule"/>
</dbReference>
<dbReference type="Gene3D" id="1.10.10.10">
    <property type="entry name" value="Winged helix-like DNA-binding domain superfamily/Winged helix DNA-binding domain"/>
    <property type="match status" value="1"/>
</dbReference>
<dbReference type="InterPro" id="IPR002815">
    <property type="entry name" value="Spo11/TopoVI_A"/>
</dbReference>
<gene>
    <name evidence="13" type="ORF">DSM5745_00496</name>
</gene>
<dbReference type="PROSITE" id="PS52041">
    <property type="entry name" value="TOPO_IIB"/>
    <property type="match status" value="1"/>
</dbReference>
<dbReference type="InterPro" id="IPR036388">
    <property type="entry name" value="WH-like_DNA-bd_sf"/>
</dbReference>
<keyword evidence="6" id="KW-0460">Magnesium</keyword>
<dbReference type="InterPro" id="IPR013049">
    <property type="entry name" value="Spo11/TopoVI_A_N"/>
</dbReference>
<feature type="domain" description="Topoisomerase 6 subunit A/Spo11 TOPRIM" evidence="12">
    <location>
        <begin position="208"/>
        <end position="379"/>
    </location>
</feature>
<organism evidence="13 14">
    <name type="scientific">Aspergillus mulundensis</name>
    <dbReference type="NCBI Taxonomy" id="1810919"/>
    <lineage>
        <taxon>Eukaryota</taxon>
        <taxon>Fungi</taxon>
        <taxon>Dikarya</taxon>
        <taxon>Ascomycota</taxon>
        <taxon>Pezizomycotina</taxon>
        <taxon>Eurotiomycetes</taxon>
        <taxon>Eurotiomycetidae</taxon>
        <taxon>Eurotiales</taxon>
        <taxon>Aspergillaceae</taxon>
        <taxon>Aspergillus</taxon>
        <taxon>Aspergillus subgen. Nidulantes</taxon>
    </lineage>
</organism>
<dbReference type="FunFam" id="3.40.1360.10:FF:000018">
    <property type="entry name" value="Type II DNA topoisomerase VI subunit A"/>
    <property type="match status" value="1"/>
</dbReference>
<dbReference type="SUPFAM" id="SSF56726">
    <property type="entry name" value="DNA topoisomerase IV, alpha subunit"/>
    <property type="match status" value="1"/>
</dbReference>
<dbReference type="Proteomes" id="UP000256690">
    <property type="component" value="Unassembled WGS sequence"/>
</dbReference>
<keyword evidence="9 10" id="KW-0413">Isomerase</keyword>
<dbReference type="EC" id="5.6.2.2" evidence="4"/>
<evidence type="ECO:0000259" key="12">
    <source>
        <dbReference type="Pfam" id="PF21180"/>
    </source>
</evidence>
<evidence type="ECO:0000256" key="10">
    <source>
        <dbReference type="PROSITE-ProRule" id="PRU01385"/>
    </source>
</evidence>
<dbReference type="PANTHER" id="PTHR10848">
    <property type="entry name" value="MEIOTIC RECOMBINATION PROTEIN SPO11"/>
    <property type="match status" value="1"/>
</dbReference>
<dbReference type="Pfam" id="PF21180">
    <property type="entry name" value="TOP6A-Spo11_Toprim"/>
    <property type="match status" value="1"/>
</dbReference>
<keyword evidence="8 10" id="KW-0238">DNA-binding</keyword>
<feature type="active site" description="O-(5'-phospho-DNA)-tyrosine intermediate" evidence="10">
    <location>
        <position position="126"/>
    </location>
</feature>
<feature type="domain" description="Spo11/DNA topoisomerase VI subunit A N-terminal" evidence="11">
    <location>
        <begin position="122"/>
        <end position="158"/>
    </location>
</feature>
<evidence type="ECO:0000256" key="9">
    <source>
        <dbReference type="ARBA" id="ARBA00023235"/>
    </source>
</evidence>
<dbReference type="EMBL" id="PVWQ01000001">
    <property type="protein sequence ID" value="RDW93174.1"/>
    <property type="molecule type" value="Genomic_DNA"/>
</dbReference>
<comment type="cofactor">
    <cofactor evidence="2">
        <name>Mg(2+)</name>
        <dbReference type="ChEBI" id="CHEBI:18420"/>
    </cofactor>
</comment>
<reference evidence="13 14" key="1">
    <citation type="journal article" date="2018" name="IMA Fungus">
        <title>IMA Genome-F 9: Draft genome sequence of Annulohypoxylon stygium, Aspergillus mulundensis, Berkeleyomyces basicola (syn. Thielaviopsis basicola), Ceratocystis smalleyi, two Cercospora beticola strains, Coleophoma cylindrospora, Fusarium fracticaudum, Phialophora cf. hyalina, and Morchella septimelata.</title>
        <authorList>
            <person name="Wingfield B.D."/>
            <person name="Bills G.F."/>
            <person name="Dong Y."/>
            <person name="Huang W."/>
            <person name="Nel W.J."/>
            <person name="Swalarsk-Parry B.S."/>
            <person name="Vaghefi N."/>
            <person name="Wilken P.M."/>
            <person name="An Z."/>
            <person name="de Beer Z.W."/>
            <person name="De Vos L."/>
            <person name="Chen L."/>
            <person name="Duong T.A."/>
            <person name="Gao Y."/>
            <person name="Hammerbacher A."/>
            <person name="Kikkert J.R."/>
            <person name="Li Y."/>
            <person name="Li H."/>
            <person name="Li K."/>
            <person name="Li Q."/>
            <person name="Liu X."/>
            <person name="Ma X."/>
            <person name="Naidoo K."/>
            <person name="Pethybridge S.J."/>
            <person name="Sun J."/>
            <person name="Steenkamp E.T."/>
            <person name="van der Nest M.A."/>
            <person name="van Wyk S."/>
            <person name="Wingfield M.J."/>
            <person name="Xiong C."/>
            <person name="Yue Q."/>
            <person name="Zhang X."/>
        </authorList>
    </citation>
    <scope>NUCLEOTIDE SEQUENCE [LARGE SCALE GENOMIC DNA]</scope>
    <source>
        <strain evidence="13 14">DSM 5745</strain>
    </source>
</reference>
<evidence type="ECO:0000256" key="3">
    <source>
        <dbReference type="ARBA" id="ARBA00006559"/>
    </source>
</evidence>
<comment type="caution">
    <text evidence="13">The sequence shown here is derived from an EMBL/GenBank/DDBJ whole genome shotgun (WGS) entry which is preliminary data.</text>
</comment>
<dbReference type="GO" id="GO:0000228">
    <property type="term" value="C:nuclear chromosome"/>
    <property type="evidence" value="ECO:0007669"/>
    <property type="project" value="TreeGrafter"/>
</dbReference>
<comment type="catalytic activity">
    <reaction evidence="1 10">
        <text>ATP-dependent breakage, passage and rejoining of double-stranded DNA.</text>
        <dbReference type="EC" id="5.6.2.2"/>
    </reaction>
</comment>
<proteinExistence type="inferred from homology"/>
<dbReference type="STRING" id="1810919.A0A3D8T3P6"/>
<evidence type="ECO:0000256" key="8">
    <source>
        <dbReference type="ARBA" id="ARBA00023125"/>
    </source>
</evidence>
<accession>A0A3D8T3P6</accession>
<evidence type="ECO:0000256" key="5">
    <source>
        <dbReference type="ARBA" id="ARBA00022723"/>
    </source>
</evidence>
<evidence type="ECO:0000313" key="13">
    <source>
        <dbReference type="EMBL" id="RDW93174.1"/>
    </source>
</evidence>
<dbReference type="OrthoDB" id="5377392at2759"/>
<dbReference type="InterPro" id="IPR036078">
    <property type="entry name" value="Spo11/TopoVI_A_sf"/>
</dbReference>
<evidence type="ECO:0000256" key="6">
    <source>
        <dbReference type="ARBA" id="ARBA00022842"/>
    </source>
</evidence>
<dbReference type="GO" id="GO:0005524">
    <property type="term" value="F:ATP binding"/>
    <property type="evidence" value="ECO:0007669"/>
    <property type="project" value="InterPro"/>
</dbReference>
<dbReference type="GO" id="GO:0000706">
    <property type="term" value="P:meiotic DNA double-strand break processing"/>
    <property type="evidence" value="ECO:0007669"/>
    <property type="project" value="TreeGrafter"/>
</dbReference>
<dbReference type="PRINTS" id="PR01550">
    <property type="entry name" value="TOP6AFAMILY"/>
</dbReference>
<dbReference type="GO" id="GO:0007131">
    <property type="term" value="P:reciprocal meiotic recombination"/>
    <property type="evidence" value="ECO:0007669"/>
    <property type="project" value="TreeGrafter"/>
</dbReference>
<evidence type="ECO:0000256" key="4">
    <source>
        <dbReference type="ARBA" id="ARBA00012895"/>
    </source>
</evidence>
<name>A0A3D8T3P6_9EURO</name>
<dbReference type="Gene3D" id="3.40.1360.10">
    <property type="match status" value="1"/>
</dbReference>
<dbReference type="CDD" id="cd00223">
    <property type="entry name" value="TOPRIM_TopoIIB_SPO"/>
    <property type="match status" value="1"/>
</dbReference>
<evidence type="ECO:0000256" key="1">
    <source>
        <dbReference type="ARBA" id="ARBA00000185"/>
    </source>
</evidence>
<keyword evidence="5" id="KW-0479">Metal-binding</keyword>
<dbReference type="GO" id="GO:0042138">
    <property type="term" value="P:meiotic DNA double-strand break formation"/>
    <property type="evidence" value="ECO:0007669"/>
    <property type="project" value="TreeGrafter"/>
</dbReference>